<protein>
    <submittedName>
        <fullName evidence="7">Serine/threonine protein kinase</fullName>
    </submittedName>
</protein>
<keyword evidence="2" id="KW-0547">Nucleotide-binding</keyword>
<keyword evidence="7" id="KW-0723">Serine/threonine-protein kinase</keyword>
<dbReference type="EMBL" id="AP019860">
    <property type="protein sequence ID" value="BBM87507.1"/>
    <property type="molecule type" value="Genomic_DNA"/>
</dbReference>
<evidence type="ECO:0000313" key="8">
    <source>
        <dbReference type="Proteomes" id="UP000326354"/>
    </source>
</evidence>
<keyword evidence="8" id="KW-1185">Reference proteome</keyword>
<dbReference type="GO" id="GO:0000407">
    <property type="term" value="C:phagophore assembly site"/>
    <property type="evidence" value="ECO:0007669"/>
    <property type="project" value="TreeGrafter"/>
</dbReference>
<feature type="domain" description="Protein kinase" evidence="6">
    <location>
        <begin position="65"/>
        <end position="362"/>
    </location>
</feature>
<gene>
    <name evidence="7" type="ORF">UABAM_05919</name>
</gene>
<dbReference type="AlphaFoldDB" id="A0A5S9ITL0"/>
<dbReference type="GO" id="GO:0005776">
    <property type="term" value="C:autophagosome"/>
    <property type="evidence" value="ECO:0007669"/>
    <property type="project" value="TreeGrafter"/>
</dbReference>
<dbReference type="GO" id="GO:0016020">
    <property type="term" value="C:membrane"/>
    <property type="evidence" value="ECO:0007669"/>
    <property type="project" value="TreeGrafter"/>
</dbReference>
<dbReference type="RefSeq" id="WP_151971524.1">
    <property type="nucleotide sequence ID" value="NZ_AP019860.1"/>
</dbReference>
<keyword evidence="1" id="KW-0808">Transferase</keyword>
<dbReference type="CDD" id="cd14014">
    <property type="entry name" value="STKc_PknB_like"/>
    <property type="match status" value="1"/>
</dbReference>
<reference evidence="7 8" key="1">
    <citation type="submission" date="2019-08" db="EMBL/GenBank/DDBJ databases">
        <title>Complete genome sequence of Candidatus Uab amorphum.</title>
        <authorList>
            <person name="Shiratori T."/>
            <person name="Suzuki S."/>
            <person name="Kakizawa Y."/>
            <person name="Ishida K."/>
        </authorList>
    </citation>
    <scope>NUCLEOTIDE SEQUENCE [LARGE SCALE GENOMIC DNA]</scope>
    <source>
        <strain evidence="7 8">SRT547</strain>
    </source>
</reference>
<dbReference type="Pfam" id="PF00069">
    <property type="entry name" value="Pkinase"/>
    <property type="match status" value="1"/>
</dbReference>
<dbReference type="SMART" id="SM00220">
    <property type="entry name" value="S_TKc"/>
    <property type="match status" value="1"/>
</dbReference>
<evidence type="ECO:0000256" key="2">
    <source>
        <dbReference type="ARBA" id="ARBA00022741"/>
    </source>
</evidence>
<dbReference type="InterPro" id="IPR045269">
    <property type="entry name" value="Atg1-like"/>
</dbReference>
<dbReference type="OrthoDB" id="136279at2"/>
<feature type="transmembrane region" description="Helical" evidence="5">
    <location>
        <begin position="371"/>
        <end position="391"/>
    </location>
</feature>
<evidence type="ECO:0000256" key="4">
    <source>
        <dbReference type="ARBA" id="ARBA00022840"/>
    </source>
</evidence>
<keyword evidence="5" id="KW-0472">Membrane</keyword>
<evidence type="ECO:0000313" key="7">
    <source>
        <dbReference type="EMBL" id="BBM87507.1"/>
    </source>
</evidence>
<dbReference type="InterPro" id="IPR008271">
    <property type="entry name" value="Ser/Thr_kinase_AS"/>
</dbReference>
<dbReference type="PANTHER" id="PTHR24348">
    <property type="entry name" value="SERINE/THREONINE-PROTEIN KINASE UNC-51-RELATED"/>
    <property type="match status" value="1"/>
</dbReference>
<proteinExistence type="predicted"/>
<dbReference type="InterPro" id="IPR011009">
    <property type="entry name" value="Kinase-like_dom_sf"/>
</dbReference>
<dbReference type="KEGG" id="uam:UABAM_05919"/>
<dbReference type="PROSITE" id="PS50011">
    <property type="entry name" value="PROTEIN_KINASE_DOM"/>
    <property type="match status" value="1"/>
</dbReference>
<dbReference type="Gene3D" id="3.30.200.20">
    <property type="entry name" value="Phosphorylase Kinase, domain 1"/>
    <property type="match status" value="1"/>
</dbReference>
<accession>A0A5S9ITL0</accession>
<dbReference type="Gene3D" id="1.10.510.10">
    <property type="entry name" value="Transferase(Phosphotransferase) domain 1"/>
    <property type="match status" value="1"/>
</dbReference>
<keyword evidence="4" id="KW-0067">ATP-binding</keyword>
<dbReference type="Proteomes" id="UP000326354">
    <property type="component" value="Chromosome"/>
</dbReference>
<evidence type="ECO:0000259" key="6">
    <source>
        <dbReference type="PROSITE" id="PS50011"/>
    </source>
</evidence>
<evidence type="ECO:0000256" key="3">
    <source>
        <dbReference type="ARBA" id="ARBA00022777"/>
    </source>
</evidence>
<dbReference type="PANTHER" id="PTHR24348:SF22">
    <property type="entry name" value="NON-SPECIFIC SERINE_THREONINE PROTEIN KINASE"/>
    <property type="match status" value="1"/>
</dbReference>
<dbReference type="GO" id="GO:0005524">
    <property type="term" value="F:ATP binding"/>
    <property type="evidence" value="ECO:0007669"/>
    <property type="project" value="UniProtKB-KW"/>
</dbReference>
<name>A0A5S9ITL0_UABAM</name>
<dbReference type="SUPFAM" id="SSF56112">
    <property type="entry name" value="Protein kinase-like (PK-like)"/>
    <property type="match status" value="1"/>
</dbReference>
<evidence type="ECO:0000256" key="1">
    <source>
        <dbReference type="ARBA" id="ARBA00022679"/>
    </source>
</evidence>
<sequence length="530" mass="60976">MDSFILGCPCGHKIKVNVKEQRKEIRCQNCKRYIKVPQSPKLMTTQTLFSKKNDQMIGKVLAKRFKIESYVADGAMGKVYRGTDLILKKAVAIKILKLDSFPSEMRERYEKRFINEARIGLELLHPNIVPVRSVHKTKQGTIFFVMDFCAGQSLRNILIQKKRLPITETFIIAKQILAALQVAHDKGIAHRDIKPGNIMIEYTNGGIKVKILDFGVAKIFSEVSGLEQQTLTKTGYIIGTTRYMAPEQILNKNVGGHTDLYAVGALMYHMICGATPFGGTRQKVLKSILRATPISLKKLCATHLKKDDVPHIVDAIISKALEKDPSRRFKDARTFIQALDYENKSNAWQYSLITQVQLHRFFGKLDKKARVVLPLFLLILAVFITYFVFISPSYEKEFLIREARHMLSAEKYSSALEFTTLAEELGNNDEIRELKKQILLEAFAQSIRKQKYKEAQYYIYVLQQDSLMFKEIAHLVEEESHVAQVEKLMESKSFSEALKSLEETSKNDDWLRQERVRWLKDKLQKKEDEK</sequence>
<keyword evidence="5" id="KW-0812">Transmembrane</keyword>
<keyword evidence="5" id="KW-1133">Transmembrane helix</keyword>
<dbReference type="GO" id="GO:0004674">
    <property type="term" value="F:protein serine/threonine kinase activity"/>
    <property type="evidence" value="ECO:0007669"/>
    <property type="project" value="UniProtKB-KW"/>
</dbReference>
<dbReference type="GO" id="GO:0005829">
    <property type="term" value="C:cytosol"/>
    <property type="evidence" value="ECO:0007669"/>
    <property type="project" value="TreeGrafter"/>
</dbReference>
<evidence type="ECO:0000256" key="5">
    <source>
        <dbReference type="SAM" id="Phobius"/>
    </source>
</evidence>
<organism evidence="7 8">
    <name type="scientific">Uabimicrobium amorphum</name>
    <dbReference type="NCBI Taxonomy" id="2596890"/>
    <lineage>
        <taxon>Bacteria</taxon>
        <taxon>Pseudomonadati</taxon>
        <taxon>Planctomycetota</taxon>
        <taxon>Candidatus Uabimicrobiia</taxon>
        <taxon>Candidatus Uabimicrobiales</taxon>
        <taxon>Candidatus Uabimicrobiaceae</taxon>
        <taxon>Candidatus Uabimicrobium</taxon>
    </lineage>
</organism>
<dbReference type="InterPro" id="IPR000719">
    <property type="entry name" value="Prot_kinase_dom"/>
</dbReference>
<dbReference type="PROSITE" id="PS00108">
    <property type="entry name" value="PROTEIN_KINASE_ST"/>
    <property type="match status" value="1"/>
</dbReference>
<keyword evidence="3 7" id="KW-0418">Kinase</keyword>